<name>A0A845MFK5_9PROT</name>
<dbReference type="InterPro" id="IPR043502">
    <property type="entry name" value="DNA/RNA_pol_sf"/>
</dbReference>
<evidence type="ECO:0000256" key="4">
    <source>
        <dbReference type="ARBA" id="ARBA00025589"/>
    </source>
</evidence>
<dbReference type="CDD" id="cd03468">
    <property type="entry name" value="PolY_like"/>
    <property type="match status" value="1"/>
</dbReference>
<dbReference type="EMBL" id="WTVA01000002">
    <property type="protein sequence ID" value="MZR22037.1"/>
    <property type="molecule type" value="Genomic_DNA"/>
</dbReference>
<sequence length="505" mass="55963">MKRFIAIWLARWPTDCRRRPSADTPFALTCEESGGIRLYSVDAAAAMLGLEAGMTLANARAMVPNLAVAPATPERDEDRRRMLADWCGRFSPWCALDDGDGIRLEITGVAHLFGGEEKMLSLMLAKFQKMRITAQFGLTDTPAVAWAAARFAGQEIMIVPPGAGTAFMADLPVRALRLDEKTVAGLEKVGLRKVSDLYDLPRAPLELRFGRQLLSRLDQVSGQEAEPISPLRPAAAFRTRLSWPDPIGLLSDIEAAADELAVALCRQLERHGKGARRLELALYRADGEVIHITFGTSAPSRDARHMIRLLGEKLPDIDIGFGVDAMIFSALETAPQQMHQSGFVSMQKAEASGSAADGQQAFSQLVDRLASRIGAGHVFRLVPFDSHDPERAFAVVPAMTPPVNGRWPARQPRPVRLLPVPERMKMMFEGPRPARYAWRQEEGGVSALEGPERISPEWWRLALETRDYFRLEAASGQRFWIFAAPSVRGAKPLRDQQWYMHGFFG</sequence>
<dbReference type="GO" id="GO:0006281">
    <property type="term" value="P:DNA repair"/>
    <property type="evidence" value="ECO:0007669"/>
    <property type="project" value="InterPro"/>
</dbReference>
<feature type="domain" description="DNA polymerase Y-family little finger" evidence="7">
    <location>
        <begin position="242"/>
        <end position="317"/>
    </location>
</feature>
<keyword evidence="9" id="KW-1185">Reference proteome</keyword>
<reference evidence="8 9" key="1">
    <citation type="journal article" date="2014" name="Int. J. Syst. Evol. Microbiol.">
        <title>Sneathiella chungangensis sp. nov., isolated from a marine sand, and emended description of the genus Sneathiella.</title>
        <authorList>
            <person name="Siamphan C."/>
            <person name="Kim H."/>
            <person name="Lee J.S."/>
            <person name="Kim W."/>
        </authorList>
    </citation>
    <scope>NUCLEOTIDE SEQUENCE [LARGE SCALE GENOMIC DNA]</scope>
    <source>
        <strain evidence="8 9">KCTC 32476</strain>
    </source>
</reference>
<dbReference type="InterPro" id="IPR001126">
    <property type="entry name" value="UmuC"/>
</dbReference>
<evidence type="ECO:0000313" key="8">
    <source>
        <dbReference type="EMBL" id="MZR22037.1"/>
    </source>
</evidence>
<dbReference type="Pfam" id="PF00817">
    <property type="entry name" value="IMS"/>
    <property type="match status" value="1"/>
</dbReference>
<dbReference type="Proteomes" id="UP000445696">
    <property type="component" value="Unassembled WGS sequence"/>
</dbReference>
<evidence type="ECO:0000313" key="9">
    <source>
        <dbReference type="Proteomes" id="UP000445696"/>
    </source>
</evidence>
<comment type="caution">
    <text evidence="8">The sequence shown here is derived from an EMBL/GenBank/DDBJ whole genome shotgun (WGS) entry which is preliminary data.</text>
</comment>
<comment type="catalytic activity">
    <reaction evidence="5">
        <text>DNA(n) + a 2'-deoxyribonucleoside 5'-triphosphate = DNA(n+1) + diphosphate</text>
        <dbReference type="Rhea" id="RHEA:22508"/>
        <dbReference type="Rhea" id="RHEA-COMP:17339"/>
        <dbReference type="Rhea" id="RHEA-COMP:17340"/>
        <dbReference type="ChEBI" id="CHEBI:33019"/>
        <dbReference type="ChEBI" id="CHEBI:61560"/>
        <dbReference type="ChEBI" id="CHEBI:173112"/>
        <dbReference type="EC" id="2.7.7.7"/>
    </reaction>
</comment>
<dbReference type="EC" id="2.7.7.7" evidence="2"/>
<comment type="function">
    <text evidence="4">Poorly processive, error-prone DNA polymerase involved in untargeted mutagenesis. Copies undamaged DNA at stalled replication forks, which arise in vivo from mismatched or misaligned primer ends. These misaligned primers can be extended by PolIV. Exhibits no 3'-5' exonuclease (proofreading) activity. May be involved in translesional synthesis, in conjunction with the beta clamp from PolIII.</text>
</comment>
<feature type="domain" description="UmuC" evidence="6">
    <location>
        <begin position="37"/>
        <end position="149"/>
    </location>
</feature>
<dbReference type="RefSeq" id="WP_161338456.1">
    <property type="nucleotide sequence ID" value="NZ_JBHSDG010000006.1"/>
</dbReference>
<gene>
    <name evidence="8" type="ORF">GQF03_06805</name>
</gene>
<accession>A0A845MFK5</accession>
<evidence type="ECO:0000259" key="6">
    <source>
        <dbReference type="Pfam" id="PF00817"/>
    </source>
</evidence>
<evidence type="ECO:0000256" key="3">
    <source>
        <dbReference type="ARBA" id="ARBA00022763"/>
    </source>
</evidence>
<evidence type="ECO:0000256" key="5">
    <source>
        <dbReference type="ARBA" id="ARBA00049244"/>
    </source>
</evidence>
<dbReference type="PANTHER" id="PTHR35369:SF2">
    <property type="entry name" value="BLR3025 PROTEIN"/>
    <property type="match status" value="1"/>
</dbReference>
<evidence type="ECO:0000256" key="2">
    <source>
        <dbReference type="ARBA" id="ARBA00012417"/>
    </source>
</evidence>
<proteinExistence type="predicted"/>
<comment type="subunit">
    <text evidence="1">Monomer.</text>
</comment>
<protein>
    <recommendedName>
        <fullName evidence="2">DNA-directed DNA polymerase</fullName>
        <ecNumber evidence="2">2.7.7.7</ecNumber>
    </recommendedName>
</protein>
<dbReference type="InterPro" id="IPR050356">
    <property type="entry name" value="SulA_CellDiv_inhibitor"/>
</dbReference>
<dbReference type="PANTHER" id="PTHR35369">
    <property type="entry name" value="BLR3025 PROTEIN-RELATED"/>
    <property type="match status" value="1"/>
</dbReference>
<evidence type="ECO:0000259" key="7">
    <source>
        <dbReference type="Pfam" id="PF11799"/>
    </source>
</evidence>
<dbReference type="OrthoDB" id="9788640at2"/>
<dbReference type="SUPFAM" id="SSF56672">
    <property type="entry name" value="DNA/RNA polymerases"/>
    <property type="match status" value="1"/>
</dbReference>
<keyword evidence="3" id="KW-0227">DNA damage</keyword>
<dbReference type="Pfam" id="PF11799">
    <property type="entry name" value="IMS_C"/>
    <property type="match status" value="1"/>
</dbReference>
<dbReference type="InterPro" id="IPR017961">
    <property type="entry name" value="DNA_pol_Y-fam_little_finger"/>
</dbReference>
<dbReference type="GO" id="GO:0003684">
    <property type="term" value="F:damaged DNA binding"/>
    <property type="evidence" value="ECO:0007669"/>
    <property type="project" value="InterPro"/>
</dbReference>
<dbReference type="AlphaFoldDB" id="A0A845MFK5"/>
<organism evidence="8 9">
    <name type="scientific">Sneathiella chungangensis</name>
    <dbReference type="NCBI Taxonomy" id="1418234"/>
    <lineage>
        <taxon>Bacteria</taxon>
        <taxon>Pseudomonadati</taxon>
        <taxon>Pseudomonadota</taxon>
        <taxon>Alphaproteobacteria</taxon>
        <taxon>Sneathiellales</taxon>
        <taxon>Sneathiellaceae</taxon>
        <taxon>Sneathiella</taxon>
    </lineage>
</organism>
<evidence type="ECO:0000256" key="1">
    <source>
        <dbReference type="ARBA" id="ARBA00011245"/>
    </source>
</evidence>